<dbReference type="Proteomes" id="UP000324781">
    <property type="component" value="Unassembled WGS sequence"/>
</dbReference>
<dbReference type="OrthoDB" id="1814359at2"/>
<dbReference type="Pfam" id="PF04230">
    <property type="entry name" value="PS_pyruv_trans"/>
    <property type="match status" value="1"/>
</dbReference>
<dbReference type="InterPro" id="IPR007345">
    <property type="entry name" value="Polysacch_pyruvyl_Trfase"/>
</dbReference>
<reference evidence="2 3" key="1">
    <citation type="submission" date="2016-11" db="EMBL/GenBank/DDBJ databases">
        <authorList>
            <person name="Varghese N."/>
            <person name="Submissions S."/>
        </authorList>
    </citation>
    <scope>NUCLEOTIDE SEQUENCE [LARGE SCALE GENOMIC DNA]</scope>
    <source>
        <strain evidence="2 3">DSM 19027</strain>
    </source>
</reference>
<dbReference type="PANTHER" id="PTHR36836">
    <property type="entry name" value="COLANIC ACID BIOSYNTHESIS PROTEIN WCAK"/>
    <property type="match status" value="1"/>
</dbReference>
<dbReference type="PANTHER" id="PTHR36836:SF1">
    <property type="entry name" value="COLANIC ACID BIOSYNTHESIS PROTEIN WCAK"/>
    <property type="match status" value="1"/>
</dbReference>
<feature type="domain" description="Polysaccharide pyruvyl transferase" evidence="1">
    <location>
        <begin position="13"/>
        <end position="321"/>
    </location>
</feature>
<accession>A0A1M6IY19</accession>
<dbReference type="RefSeq" id="WP_149679355.1">
    <property type="nucleotide sequence ID" value="NZ_FQZP01000049.1"/>
</dbReference>
<organism evidence="2 3">
    <name type="scientific">Thermoclostridium caenicola</name>
    <dbReference type="NCBI Taxonomy" id="659425"/>
    <lineage>
        <taxon>Bacteria</taxon>
        <taxon>Bacillati</taxon>
        <taxon>Bacillota</taxon>
        <taxon>Clostridia</taxon>
        <taxon>Eubacteriales</taxon>
        <taxon>Oscillospiraceae</taxon>
        <taxon>Thermoclostridium</taxon>
    </lineage>
</organism>
<keyword evidence="2" id="KW-0808">Transferase</keyword>
<protein>
    <submittedName>
        <fullName evidence="2">Polysaccharide pyruvyl transferase family protein WcaK</fullName>
    </submittedName>
</protein>
<proteinExistence type="predicted"/>
<evidence type="ECO:0000313" key="3">
    <source>
        <dbReference type="Proteomes" id="UP000324781"/>
    </source>
</evidence>
<gene>
    <name evidence="2" type="ORF">SAMN05444373_10494</name>
</gene>
<evidence type="ECO:0000259" key="1">
    <source>
        <dbReference type="Pfam" id="PF04230"/>
    </source>
</evidence>
<dbReference type="AlphaFoldDB" id="A0A1M6IY19"/>
<evidence type="ECO:0000313" key="2">
    <source>
        <dbReference type="EMBL" id="SHJ39348.1"/>
    </source>
</evidence>
<name>A0A1M6IY19_9FIRM</name>
<dbReference type="GO" id="GO:0016740">
    <property type="term" value="F:transferase activity"/>
    <property type="evidence" value="ECO:0007669"/>
    <property type="project" value="UniProtKB-KW"/>
</dbReference>
<keyword evidence="3" id="KW-1185">Reference proteome</keyword>
<dbReference type="EMBL" id="FQZP01000049">
    <property type="protein sequence ID" value="SHJ39348.1"/>
    <property type="molecule type" value="Genomic_DNA"/>
</dbReference>
<sequence length="394" mass="45191">MKVILYGFGNPDNRGCEAIVKSVSSMIKAKYENSYIIALSNDYGRVPMLKIDTIDEYGKGIYPHENTIQTFIARVIRKIFKSAVPFYTILNIKNFRNAQDAVLCISVGGDNYCYNTKNDWLYAMDKKFHEKNKTLIHWGSSFEKSLLDDRMVKDLNQFDLIIVRESLSRQYLLEKNITAPITLIPDPAFILKPEKLDEVCLSKDTVGINISPLIMRYTTSEDLVYKNVINMINYIIEKCGLKVALIPHVCDRRTGIGDYTVLSDIMKGVRQKDDCTLIDYTYSAEQYKYIISKCRMFIGARTHSTIAAYSTFVPTLVIGYSVKAKGIAKDIFGTYENYVIPVQSLQSEEDLTNGFIWLYKNEDKIREHLHSFMPGYIERAYQAIDKIDEIVGSR</sequence>